<comment type="caution">
    <text evidence="1">The sequence shown here is derived from an EMBL/GenBank/DDBJ whole genome shotgun (WGS) entry which is preliminary data.</text>
</comment>
<dbReference type="InParanoid" id="A0A409Y913"/>
<feature type="non-terminal residue" evidence="1">
    <location>
        <position position="1"/>
    </location>
</feature>
<name>A0A409Y913_9AGAR</name>
<reference evidence="1 2" key="1">
    <citation type="journal article" date="2018" name="Evol. Lett.">
        <title>Horizontal gene cluster transfer increased hallucinogenic mushroom diversity.</title>
        <authorList>
            <person name="Reynolds H.T."/>
            <person name="Vijayakumar V."/>
            <person name="Gluck-Thaler E."/>
            <person name="Korotkin H.B."/>
            <person name="Matheny P.B."/>
            <person name="Slot J.C."/>
        </authorList>
    </citation>
    <scope>NUCLEOTIDE SEQUENCE [LARGE SCALE GENOMIC DNA]</scope>
    <source>
        <strain evidence="1 2">SRW20</strain>
    </source>
</reference>
<gene>
    <name evidence="1" type="ORF">CVT26_014298</name>
</gene>
<dbReference type="EMBL" id="NHYE01001065">
    <property type="protein sequence ID" value="PPQ99401.1"/>
    <property type="molecule type" value="Genomic_DNA"/>
</dbReference>
<evidence type="ECO:0000313" key="2">
    <source>
        <dbReference type="Proteomes" id="UP000284706"/>
    </source>
</evidence>
<evidence type="ECO:0000313" key="1">
    <source>
        <dbReference type="EMBL" id="PPQ99401.1"/>
    </source>
</evidence>
<sequence>RQRNEIIKNATSTLHLKWSAIPFTSLKLTWRRIHSSDSGKSEDCTTSVVGCDEWHLPARDGKSNIGRPYLLEHPLVTVLLKMHIVNGTSGCIPLMKKRRDLLSSIGMSFKGKFCLWVFQSLATRTQSTRQFVKALSSSGRSGSCAKVSISGRKPGLICSHALKDDSTPDPGSTTHEPTIWKSVIHLKREA</sequence>
<proteinExistence type="predicted"/>
<dbReference type="Proteomes" id="UP000284706">
    <property type="component" value="Unassembled WGS sequence"/>
</dbReference>
<protein>
    <submittedName>
        <fullName evidence="1">Uncharacterized protein</fullName>
    </submittedName>
</protein>
<accession>A0A409Y913</accession>
<dbReference type="AlphaFoldDB" id="A0A409Y913"/>
<organism evidence="1 2">
    <name type="scientific">Gymnopilus dilepis</name>
    <dbReference type="NCBI Taxonomy" id="231916"/>
    <lineage>
        <taxon>Eukaryota</taxon>
        <taxon>Fungi</taxon>
        <taxon>Dikarya</taxon>
        <taxon>Basidiomycota</taxon>
        <taxon>Agaricomycotina</taxon>
        <taxon>Agaricomycetes</taxon>
        <taxon>Agaricomycetidae</taxon>
        <taxon>Agaricales</taxon>
        <taxon>Agaricineae</taxon>
        <taxon>Hymenogastraceae</taxon>
        <taxon>Gymnopilus</taxon>
    </lineage>
</organism>
<keyword evidence="2" id="KW-1185">Reference proteome</keyword>